<name>A0A0V0RK14_9BILA</name>
<organism evidence="1 2">
    <name type="scientific">Trichinella nelsoni</name>
    <dbReference type="NCBI Taxonomy" id="6336"/>
    <lineage>
        <taxon>Eukaryota</taxon>
        <taxon>Metazoa</taxon>
        <taxon>Ecdysozoa</taxon>
        <taxon>Nematoda</taxon>
        <taxon>Enoplea</taxon>
        <taxon>Dorylaimia</taxon>
        <taxon>Trichinellida</taxon>
        <taxon>Trichinellidae</taxon>
        <taxon>Trichinella</taxon>
    </lineage>
</organism>
<feature type="non-terminal residue" evidence="1">
    <location>
        <position position="1"/>
    </location>
</feature>
<protein>
    <submittedName>
        <fullName evidence="1">Uncharacterized protein</fullName>
    </submittedName>
</protein>
<accession>A0A0V0RK14</accession>
<evidence type="ECO:0000313" key="2">
    <source>
        <dbReference type="Proteomes" id="UP000054630"/>
    </source>
</evidence>
<feature type="non-terminal residue" evidence="1">
    <location>
        <position position="175"/>
    </location>
</feature>
<gene>
    <name evidence="1" type="ORF">T07_3744</name>
</gene>
<dbReference type="Proteomes" id="UP000054630">
    <property type="component" value="Unassembled WGS sequence"/>
</dbReference>
<dbReference type="EMBL" id="JYDL01000148">
    <property type="protein sequence ID" value="KRX14852.1"/>
    <property type="molecule type" value="Genomic_DNA"/>
</dbReference>
<evidence type="ECO:0000313" key="1">
    <source>
        <dbReference type="EMBL" id="KRX14852.1"/>
    </source>
</evidence>
<sequence>LLLYSYVQRNISNIVNLLPLILFDYCSVHVSTVISHVSQQFRFLVFFIITQWVVSVHFPEWIEKMYKTLNGLHHHHQHRARSYSCVNLGWLNGVTQYWSRNLCGFAYHRSTICLHPERQTLYDQQMNEIAAFFGNYPLGVFTKIRNHVDKYVITKHYYQLMPLSLATVNLSLKRQ</sequence>
<keyword evidence="2" id="KW-1185">Reference proteome</keyword>
<dbReference type="OrthoDB" id="5933893at2759"/>
<comment type="caution">
    <text evidence="1">The sequence shown here is derived from an EMBL/GenBank/DDBJ whole genome shotgun (WGS) entry which is preliminary data.</text>
</comment>
<proteinExistence type="predicted"/>
<dbReference type="AlphaFoldDB" id="A0A0V0RK14"/>
<reference evidence="1 2" key="1">
    <citation type="submission" date="2015-01" db="EMBL/GenBank/DDBJ databases">
        <title>Evolution of Trichinella species and genotypes.</title>
        <authorList>
            <person name="Korhonen P.K."/>
            <person name="Edoardo P."/>
            <person name="Giuseppe L.R."/>
            <person name="Gasser R.B."/>
        </authorList>
    </citation>
    <scope>NUCLEOTIDE SEQUENCE [LARGE SCALE GENOMIC DNA]</scope>
    <source>
        <strain evidence="1">ISS37</strain>
    </source>
</reference>